<organism evidence="1 2">
    <name type="scientific">Caerostris extrusa</name>
    <name type="common">Bark spider</name>
    <name type="synonym">Caerostris bankana</name>
    <dbReference type="NCBI Taxonomy" id="172846"/>
    <lineage>
        <taxon>Eukaryota</taxon>
        <taxon>Metazoa</taxon>
        <taxon>Ecdysozoa</taxon>
        <taxon>Arthropoda</taxon>
        <taxon>Chelicerata</taxon>
        <taxon>Arachnida</taxon>
        <taxon>Araneae</taxon>
        <taxon>Araneomorphae</taxon>
        <taxon>Entelegynae</taxon>
        <taxon>Araneoidea</taxon>
        <taxon>Araneidae</taxon>
        <taxon>Caerostris</taxon>
    </lineage>
</organism>
<protein>
    <submittedName>
        <fullName evidence="1">Uncharacterized protein</fullName>
    </submittedName>
</protein>
<dbReference type="AlphaFoldDB" id="A0AAV4Y0H0"/>
<keyword evidence="2" id="KW-1185">Reference proteome</keyword>
<comment type="caution">
    <text evidence="1">The sequence shown here is derived from an EMBL/GenBank/DDBJ whole genome shotgun (WGS) entry which is preliminary data.</text>
</comment>
<accession>A0AAV4Y0H0</accession>
<dbReference type="EMBL" id="BPLR01018465">
    <property type="protein sequence ID" value="GIY99824.1"/>
    <property type="molecule type" value="Genomic_DNA"/>
</dbReference>
<proteinExistence type="predicted"/>
<dbReference type="Proteomes" id="UP001054945">
    <property type="component" value="Unassembled WGS sequence"/>
</dbReference>
<reference evidence="1 2" key="1">
    <citation type="submission" date="2021-06" db="EMBL/GenBank/DDBJ databases">
        <title>Caerostris extrusa draft genome.</title>
        <authorList>
            <person name="Kono N."/>
            <person name="Arakawa K."/>
        </authorList>
    </citation>
    <scope>NUCLEOTIDE SEQUENCE [LARGE SCALE GENOMIC DNA]</scope>
</reference>
<gene>
    <name evidence="1" type="ORF">CEXT_521821</name>
</gene>
<evidence type="ECO:0000313" key="2">
    <source>
        <dbReference type="Proteomes" id="UP001054945"/>
    </source>
</evidence>
<evidence type="ECO:0000313" key="1">
    <source>
        <dbReference type="EMBL" id="GIY99824.1"/>
    </source>
</evidence>
<name>A0AAV4Y0H0_CAEEX</name>
<sequence length="160" mass="18194">MHGQNPTTGLKHTLEQVSDTTSDYSNDGSDTPPSVLNQRCSHIPSSFYMNHQLHAVNHAYRYCQLSRLSLCQNAIISRHKAIFSIFARFLFEFRAEIVYACLIFGEATAEILERRRSLREVDEVRSLRPTVILDHTCRYYNDGYAAGSRTGPVASSDHRV</sequence>